<proteinExistence type="predicted"/>
<accession>A0A256GF77</accession>
<dbReference type="EMBL" id="NNRM01000021">
    <property type="protein sequence ID" value="OYR25795.1"/>
    <property type="molecule type" value="Genomic_DNA"/>
</dbReference>
<dbReference type="Proteomes" id="UP000216188">
    <property type="component" value="Unassembled WGS sequence"/>
</dbReference>
<organism evidence="1 2">
    <name type="scientific">Brucella pseudogrignonensis</name>
    <dbReference type="NCBI Taxonomy" id="419475"/>
    <lineage>
        <taxon>Bacteria</taxon>
        <taxon>Pseudomonadati</taxon>
        <taxon>Pseudomonadota</taxon>
        <taxon>Alphaproteobacteria</taxon>
        <taxon>Hyphomicrobiales</taxon>
        <taxon>Brucellaceae</taxon>
        <taxon>Brucella/Ochrobactrum group</taxon>
        <taxon>Brucella</taxon>
    </lineage>
</organism>
<keyword evidence="2" id="KW-1185">Reference proteome</keyword>
<evidence type="ECO:0000313" key="1">
    <source>
        <dbReference type="EMBL" id="OYR25795.1"/>
    </source>
</evidence>
<reference evidence="1 2" key="1">
    <citation type="submission" date="2017-07" db="EMBL/GenBank/DDBJ databases">
        <title>Phylogenetic study on the rhizospheric bacterium Ochrobactrum sp. A44.</title>
        <authorList>
            <person name="Krzyzanowska D.M."/>
            <person name="Ossowicki A."/>
            <person name="Rajewska M."/>
            <person name="Maciag T."/>
            <person name="Kaczynski Z."/>
            <person name="Czerwicka M."/>
            <person name="Jafra S."/>
        </authorList>
    </citation>
    <scope>NUCLEOTIDE SEQUENCE [LARGE SCALE GENOMIC DNA]</scope>
    <source>
        <strain evidence="1 2">CCUG 30717</strain>
    </source>
</reference>
<evidence type="ECO:0008006" key="3">
    <source>
        <dbReference type="Google" id="ProtNLM"/>
    </source>
</evidence>
<gene>
    <name evidence="1" type="ORF">CEV34_2639</name>
</gene>
<name>A0A256GF77_9HYPH</name>
<comment type="caution">
    <text evidence="1">The sequence shown here is derived from an EMBL/GenBank/DDBJ whole genome shotgun (WGS) entry which is preliminary data.</text>
</comment>
<protein>
    <recommendedName>
        <fullName evidence="3">Phage ABA sandwich domain-containing protein</fullName>
    </recommendedName>
</protein>
<sequence length="134" mass="15021">MTLIDRLSKLDGSNRRLDHEMHILFFVPDDKRDTVEWNHFGSYSWSPSPDHVMIDKVPAYTASVDAAIALAERVLPGWVFDNVGQDYEGFPGGYKSFGWTVEMVNGKRVQGQAPTLPMAICIAILRAKEVSHGE</sequence>
<dbReference type="RefSeq" id="WP_094543666.1">
    <property type="nucleotide sequence ID" value="NZ_JBHEEM010000011.1"/>
</dbReference>
<evidence type="ECO:0000313" key="2">
    <source>
        <dbReference type="Proteomes" id="UP000216188"/>
    </source>
</evidence>
<dbReference type="AlphaFoldDB" id="A0A256GF77"/>